<dbReference type="InterPro" id="IPR001138">
    <property type="entry name" value="Zn2Cys6_DnaBD"/>
</dbReference>
<gene>
    <name evidence="3" type="ORF">DL764_008018</name>
</gene>
<keyword evidence="4" id="KW-1185">Reference proteome</keyword>
<organism evidence="3 4">
    <name type="scientific">Monosporascus ibericus</name>
    <dbReference type="NCBI Taxonomy" id="155417"/>
    <lineage>
        <taxon>Eukaryota</taxon>
        <taxon>Fungi</taxon>
        <taxon>Dikarya</taxon>
        <taxon>Ascomycota</taxon>
        <taxon>Pezizomycotina</taxon>
        <taxon>Sordariomycetes</taxon>
        <taxon>Xylariomycetidae</taxon>
        <taxon>Xylariales</taxon>
        <taxon>Xylariales incertae sedis</taxon>
        <taxon>Monosporascus</taxon>
    </lineage>
</organism>
<dbReference type="InterPro" id="IPR036864">
    <property type="entry name" value="Zn2-C6_fun-type_DNA-bd_sf"/>
</dbReference>
<name>A0A4Q4T0Q5_9PEZI</name>
<evidence type="ECO:0000313" key="4">
    <source>
        <dbReference type="Proteomes" id="UP000293360"/>
    </source>
</evidence>
<feature type="compositionally biased region" description="Polar residues" evidence="2">
    <location>
        <begin position="186"/>
        <end position="201"/>
    </location>
</feature>
<sequence>MAEAHHEQQPQARSQPEPAGAASDSAFAIVPTSTPAPEPDPGPASADPAAAAEGPAHALPRPPSPQAISSSPLQSQDIDEGRKEETEGAQAGSHSVVDASADVQQAQPGSESASELEATAPAQSTDAGIAAAHEQALREQQVNEDNDKVDQSSANASLQVPTTVTTLAAGSSSIPAQTATTITTAKEVSSVGQAQQQNGHLSTSSPPSPAATAMSNHPPQPPGPPRQQHQQPPPAMNYAPQPTWQPAGLYGYHGAPSQGSDAYRASPRVTNGAMSLPSMRTFDPVQQTQQQHQQPQHSHVAMTIPHAVASVPGNIGDQAANENGLPYMPQKAYKAGCDETHPVCKNCQKSKRECLGYDPIFKQQQHPSNIQPAPNHTSASPVSSTPALSNGPANSSGTISAGAAAYANLPSVLPNASTTATNNASLISPQHTSSIPKGGAGYRGTVDPLLASTSTSIGKMTVDELVNMGGATPPPLDSPLSADKLNEVRDLYEQVYAVGLEAFFETKWYMSPQGLNALVSHTGVNEMMAGFLQSMAKTDANDVAGMQYSANLEFRVVWDLATLVNASEVKVNIGDTLPPPDDGSEARNRVCVFGALLSGDYLDQNPLTPAPAQGDYHRIREFRFWYYLAEFLRIKDHDVDMTAHRERILGLVRELLDGRENRDVLYSFAIIRTLAPKFPPDFESTLPPHLDESDPKSKLAVARKFIQDESQVTGGTTNVVRRFSELAVRAFILPGGNIQRVQE</sequence>
<feature type="compositionally biased region" description="Low complexity" evidence="2">
    <location>
        <begin position="202"/>
        <end position="213"/>
    </location>
</feature>
<evidence type="ECO:0000256" key="1">
    <source>
        <dbReference type="ARBA" id="ARBA00023242"/>
    </source>
</evidence>
<dbReference type="GO" id="GO:0000981">
    <property type="term" value="F:DNA-binding transcription factor activity, RNA polymerase II-specific"/>
    <property type="evidence" value="ECO:0007669"/>
    <property type="project" value="InterPro"/>
</dbReference>
<feature type="compositionally biased region" description="Low complexity" evidence="2">
    <location>
        <begin position="43"/>
        <end position="56"/>
    </location>
</feature>
<dbReference type="GO" id="GO:0008270">
    <property type="term" value="F:zinc ion binding"/>
    <property type="evidence" value="ECO:0007669"/>
    <property type="project" value="InterPro"/>
</dbReference>
<evidence type="ECO:0008006" key="5">
    <source>
        <dbReference type="Google" id="ProtNLM"/>
    </source>
</evidence>
<dbReference type="CDD" id="cd00067">
    <property type="entry name" value="GAL4"/>
    <property type="match status" value="1"/>
</dbReference>
<accession>A0A4Q4T0Q5</accession>
<feature type="region of interest" description="Disordered" evidence="2">
    <location>
        <begin position="186"/>
        <end position="278"/>
    </location>
</feature>
<comment type="caution">
    <text evidence="3">The sequence shown here is derived from an EMBL/GenBank/DDBJ whole genome shotgun (WGS) entry which is preliminary data.</text>
</comment>
<dbReference type="AlphaFoldDB" id="A0A4Q4T0Q5"/>
<dbReference type="OrthoDB" id="5375558at2759"/>
<dbReference type="EMBL" id="QJNU01000592">
    <property type="protein sequence ID" value="RYO93200.1"/>
    <property type="molecule type" value="Genomic_DNA"/>
</dbReference>
<evidence type="ECO:0000313" key="3">
    <source>
        <dbReference type="EMBL" id="RYO93200.1"/>
    </source>
</evidence>
<reference evidence="3 4" key="1">
    <citation type="submission" date="2018-06" db="EMBL/GenBank/DDBJ databases">
        <title>Complete Genomes of Monosporascus.</title>
        <authorList>
            <person name="Robinson A.J."/>
            <person name="Natvig D.O."/>
        </authorList>
    </citation>
    <scope>NUCLEOTIDE SEQUENCE [LARGE SCALE GENOMIC DNA]</scope>
    <source>
        <strain evidence="3 4">CBS 110550</strain>
    </source>
</reference>
<proteinExistence type="predicted"/>
<dbReference type="PANTHER" id="PTHR38791:SF13">
    <property type="entry name" value="ZN(2)-C6 FUNGAL-TYPE DOMAIN-CONTAINING PROTEIN"/>
    <property type="match status" value="1"/>
</dbReference>
<feature type="compositionally biased region" description="Polar residues" evidence="2">
    <location>
        <begin position="102"/>
        <end position="113"/>
    </location>
</feature>
<feature type="region of interest" description="Disordered" evidence="2">
    <location>
        <begin position="1"/>
        <end position="160"/>
    </location>
</feature>
<feature type="compositionally biased region" description="Polar residues" evidence="2">
    <location>
        <begin position="66"/>
        <end position="76"/>
    </location>
</feature>
<dbReference type="SUPFAM" id="SSF57701">
    <property type="entry name" value="Zn2/Cys6 DNA-binding domain"/>
    <property type="match status" value="1"/>
</dbReference>
<protein>
    <recommendedName>
        <fullName evidence="5">Zn(2)-C6 fungal-type domain-containing protein</fullName>
    </recommendedName>
</protein>
<dbReference type="InterPro" id="IPR053175">
    <property type="entry name" value="DHMBA_Reg_Transcription_Factor"/>
</dbReference>
<evidence type="ECO:0000256" key="2">
    <source>
        <dbReference type="SAM" id="MobiDB-lite"/>
    </source>
</evidence>
<keyword evidence="1" id="KW-0539">Nucleus</keyword>
<feature type="region of interest" description="Disordered" evidence="2">
    <location>
        <begin position="365"/>
        <end position="396"/>
    </location>
</feature>
<feature type="compositionally biased region" description="Polar residues" evidence="2">
    <location>
        <begin position="151"/>
        <end position="160"/>
    </location>
</feature>
<dbReference type="Proteomes" id="UP000293360">
    <property type="component" value="Unassembled WGS sequence"/>
</dbReference>
<feature type="compositionally biased region" description="Pro residues" evidence="2">
    <location>
        <begin position="218"/>
        <end position="235"/>
    </location>
</feature>
<dbReference type="PANTHER" id="PTHR38791">
    <property type="entry name" value="ZN(II)2CYS6 TRANSCRIPTION FACTOR (EUROFUNG)-RELATED-RELATED"/>
    <property type="match status" value="1"/>
</dbReference>
<dbReference type="STRING" id="155417.A0A4Q4T0Q5"/>